<gene>
    <name evidence="3" type="ORF">GCM10011387_24370</name>
</gene>
<dbReference type="InterPro" id="IPR006016">
    <property type="entry name" value="UspA"/>
</dbReference>
<evidence type="ECO:0000313" key="4">
    <source>
        <dbReference type="Proteomes" id="UP000651668"/>
    </source>
</evidence>
<protein>
    <recommendedName>
        <fullName evidence="2">UspA domain-containing protein</fullName>
    </recommendedName>
</protein>
<feature type="domain" description="UspA" evidence="2">
    <location>
        <begin position="188"/>
        <end position="293"/>
    </location>
</feature>
<dbReference type="Pfam" id="PF00582">
    <property type="entry name" value="Usp"/>
    <property type="match status" value="2"/>
</dbReference>
<dbReference type="CDD" id="cd00293">
    <property type="entry name" value="USP-like"/>
    <property type="match status" value="1"/>
</dbReference>
<name>A0A916UDX0_9SPHI</name>
<dbReference type="PRINTS" id="PR01438">
    <property type="entry name" value="UNVRSLSTRESS"/>
</dbReference>
<comment type="similarity">
    <text evidence="1">Belongs to the universal stress protein A family.</text>
</comment>
<evidence type="ECO:0000313" key="3">
    <source>
        <dbReference type="EMBL" id="GGC70056.1"/>
    </source>
</evidence>
<dbReference type="InterPro" id="IPR014729">
    <property type="entry name" value="Rossmann-like_a/b/a_fold"/>
</dbReference>
<dbReference type="PANTHER" id="PTHR46268">
    <property type="entry name" value="STRESS RESPONSE PROTEIN NHAX"/>
    <property type="match status" value="1"/>
</dbReference>
<dbReference type="EMBL" id="BMIL01000008">
    <property type="protein sequence ID" value="GGC70056.1"/>
    <property type="molecule type" value="Genomic_DNA"/>
</dbReference>
<sequence length="296" mass="32841">MPTFNYQLKGFKLKIDQRMETLLITTDLSENSKAAVQFALQLAAQGGYKLVFLHVTELLKPVKWSEEFYKNFEQQELDGLKRQLMAFVMEVSAGTGSTVINPEYVVHNSSSVAANVVHYATQHQISYICLSRKGGGNSLKLFGSITATLLEKSSVPVIAVPEDYVSGAVETICYASDLEHIAAELQQVGHLADTLKARVSLLHFSSPVTGEDAVNKIAVAKEQLSSVPVDVHVEPMDFEVALSDRLARSVENLKPDLLVMFTRQNRSFFERIFLSSISAEFAAEARLPLLVFRKQQ</sequence>
<dbReference type="Proteomes" id="UP000651668">
    <property type="component" value="Unassembled WGS sequence"/>
</dbReference>
<accession>A0A916UDX0</accession>
<evidence type="ECO:0000256" key="1">
    <source>
        <dbReference type="ARBA" id="ARBA00008791"/>
    </source>
</evidence>
<keyword evidence="4" id="KW-1185">Reference proteome</keyword>
<dbReference type="AlphaFoldDB" id="A0A916UDX0"/>
<dbReference type="PANTHER" id="PTHR46268:SF6">
    <property type="entry name" value="UNIVERSAL STRESS PROTEIN UP12"/>
    <property type="match status" value="1"/>
</dbReference>
<organism evidence="3 4">
    <name type="scientific">Pedobacter quisquiliarum</name>
    <dbReference type="NCBI Taxonomy" id="1834438"/>
    <lineage>
        <taxon>Bacteria</taxon>
        <taxon>Pseudomonadati</taxon>
        <taxon>Bacteroidota</taxon>
        <taxon>Sphingobacteriia</taxon>
        <taxon>Sphingobacteriales</taxon>
        <taxon>Sphingobacteriaceae</taxon>
        <taxon>Pedobacter</taxon>
    </lineage>
</organism>
<comment type="caution">
    <text evidence="3">The sequence shown here is derived from an EMBL/GenBank/DDBJ whole genome shotgun (WGS) entry which is preliminary data.</text>
</comment>
<feature type="domain" description="UspA" evidence="2">
    <location>
        <begin position="20"/>
        <end position="161"/>
    </location>
</feature>
<dbReference type="SUPFAM" id="SSF52402">
    <property type="entry name" value="Adenine nucleotide alpha hydrolases-like"/>
    <property type="match status" value="2"/>
</dbReference>
<reference evidence="3" key="2">
    <citation type="submission" date="2020-09" db="EMBL/GenBank/DDBJ databases">
        <authorList>
            <person name="Sun Q."/>
            <person name="Zhou Y."/>
        </authorList>
    </citation>
    <scope>NUCLEOTIDE SEQUENCE</scope>
    <source>
        <strain evidence="3">CGMCC 1.15343</strain>
    </source>
</reference>
<reference evidence="3" key="1">
    <citation type="journal article" date="2014" name="Int. J. Syst. Evol. Microbiol.">
        <title>Complete genome sequence of Corynebacterium casei LMG S-19264T (=DSM 44701T), isolated from a smear-ripened cheese.</title>
        <authorList>
            <consortium name="US DOE Joint Genome Institute (JGI-PGF)"/>
            <person name="Walter F."/>
            <person name="Albersmeier A."/>
            <person name="Kalinowski J."/>
            <person name="Ruckert C."/>
        </authorList>
    </citation>
    <scope>NUCLEOTIDE SEQUENCE</scope>
    <source>
        <strain evidence="3">CGMCC 1.15343</strain>
    </source>
</reference>
<dbReference type="Gene3D" id="3.40.50.620">
    <property type="entry name" value="HUPs"/>
    <property type="match status" value="2"/>
</dbReference>
<evidence type="ECO:0000259" key="2">
    <source>
        <dbReference type="Pfam" id="PF00582"/>
    </source>
</evidence>
<dbReference type="InterPro" id="IPR006015">
    <property type="entry name" value="Universal_stress_UspA"/>
</dbReference>
<proteinExistence type="inferred from homology"/>